<reference evidence="1" key="2">
    <citation type="journal article" date="2021" name="Genome Biol. Evol.">
        <title>Developing a high-quality reference genome for a parasitic bivalve with doubly uniparental inheritance (Bivalvia: Unionida).</title>
        <authorList>
            <person name="Smith C.H."/>
        </authorList>
    </citation>
    <scope>NUCLEOTIDE SEQUENCE</scope>
    <source>
        <strain evidence="1">CHS0354</strain>
        <tissue evidence="1">Mantle</tissue>
    </source>
</reference>
<keyword evidence="2" id="KW-1185">Reference proteome</keyword>
<evidence type="ECO:0000313" key="2">
    <source>
        <dbReference type="Proteomes" id="UP001195483"/>
    </source>
</evidence>
<gene>
    <name evidence="1" type="ORF">CHS0354_023017</name>
</gene>
<dbReference type="EMBL" id="JAEAOA010001394">
    <property type="protein sequence ID" value="KAK3598464.1"/>
    <property type="molecule type" value="Genomic_DNA"/>
</dbReference>
<sequence length="292" mass="34446">MASGNPVENVWEKWDESTWDSFCKWFWKEKNGNQLIEKLNFWNGTQNKWKGDFDKIRREKDSPTIYSIVVNDDKNLGSIWKFCKVGYTGISTKIDSKNRMEELIKKVKYEKRKSKYEDASVLFKLPINATDSLPVRTTEERIREDFGWKVDATLAEKLRLPNKTEWILNTASYLKAFKEVYKSIKKSVREDLTTAGPSKKPVPSDKIAMKEPGKPELLSTKVFKDRKEIKFTNYVKENRKTMDLKEWLTMESFPKWLDVKERKEKPETYEVYLKEGVPLPLELQNMLDNIDS</sequence>
<proteinExistence type="predicted"/>
<organism evidence="1 2">
    <name type="scientific">Potamilus streckersoni</name>
    <dbReference type="NCBI Taxonomy" id="2493646"/>
    <lineage>
        <taxon>Eukaryota</taxon>
        <taxon>Metazoa</taxon>
        <taxon>Spiralia</taxon>
        <taxon>Lophotrochozoa</taxon>
        <taxon>Mollusca</taxon>
        <taxon>Bivalvia</taxon>
        <taxon>Autobranchia</taxon>
        <taxon>Heteroconchia</taxon>
        <taxon>Palaeoheterodonta</taxon>
        <taxon>Unionida</taxon>
        <taxon>Unionoidea</taxon>
        <taxon>Unionidae</taxon>
        <taxon>Ambleminae</taxon>
        <taxon>Lampsilini</taxon>
        <taxon>Potamilus</taxon>
    </lineage>
</organism>
<dbReference type="Proteomes" id="UP001195483">
    <property type="component" value="Unassembled WGS sequence"/>
</dbReference>
<evidence type="ECO:0000313" key="1">
    <source>
        <dbReference type="EMBL" id="KAK3598464.1"/>
    </source>
</evidence>
<reference evidence="1" key="3">
    <citation type="submission" date="2023-05" db="EMBL/GenBank/DDBJ databases">
        <authorList>
            <person name="Smith C.H."/>
        </authorList>
    </citation>
    <scope>NUCLEOTIDE SEQUENCE</scope>
    <source>
        <strain evidence="1">CHS0354</strain>
        <tissue evidence="1">Mantle</tissue>
    </source>
</reference>
<accession>A0AAE0SUT8</accession>
<reference evidence="1" key="1">
    <citation type="journal article" date="2021" name="Genome Biol. Evol.">
        <title>A High-Quality Reference Genome for a Parasitic Bivalve with Doubly Uniparental Inheritance (Bivalvia: Unionida).</title>
        <authorList>
            <person name="Smith C.H."/>
        </authorList>
    </citation>
    <scope>NUCLEOTIDE SEQUENCE</scope>
    <source>
        <strain evidence="1">CHS0354</strain>
    </source>
</reference>
<protein>
    <submittedName>
        <fullName evidence="1">Uncharacterized protein</fullName>
    </submittedName>
</protein>
<dbReference type="AlphaFoldDB" id="A0AAE0SUT8"/>
<comment type="caution">
    <text evidence="1">The sequence shown here is derived from an EMBL/GenBank/DDBJ whole genome shotgun (WGS) entry which is preliminary data.</text>
</comment>
<name>A0AAE0SUT8_9BIVA</name>